<sequence length="37" mass="4104">MKTLLLMKLIFNVIKSFKTCTVLQRQLSICSGTSSVA</sequence>
<keyword evidence="3" id="KW-1185">Reference proteome</keyword>
<reference evidence="2 3" key="1">
    <citation type="journal article" date="2019" name="Genome Biol. Evol.">
        <title>Insights into the evolution of the New World diploid cottons (Gossypium, subgenus Houzingenia) based on genome sequencing.</title>
        <authorList>
            <person name="Grover C.E."/>
            <person name="Arick M.A. 2nd"/>
            <person name="Thrash A."/>
            <person name="Conover J.L."/>
            <person name="Sanders W.S."/>
            <person name="Peterson D.G."/>
            <person name="Frelichowski J.E."/>
            <person name="Scheffler J.A."/>
            <person name="Scheffler B.E."/>
            <person name="Wendel J.F."/>
        </authorList>
    </citation>
    <scope>NUCLEOTIDE SEQUENCE [LARGE SCALE GENOMIC DNA]</scope>
    <source>
        <strain evidence="2">6</strain>
        <tissue evidence="2">Leaf</tissue>
    </source>
</reference>
<dbReference type="AlphaFoldDB" id="A0A7J9JTK8"/>
<evidence type="ECO:0000313" key="2">
    <source>
        <dbReference type="EMBL" id="MBA0837523.1"/>
    </source>
</evidence>
<name>A0A7J9JTK8_9ROSI</name>
<keyword evidence="1" id="KW-0732">Signal</keyword>
<protein>
    <submittedName>
        <fullName evidence="2">Uncharacterized protein</fullName>
    </submittedName>
</protein>
<proteinExistence type="predicted"/>
<accession>A0A7J9JTK8</accession>
<evidence type="ECO:0000313" key="3">
    <source>
        <dbReference type="Proteomes" id="UP000593575"/>
    </source>
</evidence>
<dbReference type="Proteomes" id="UP000593575">
    <property type="component" value="Unassembled WGS sequence"/>
</dbReference>
<organism evidence="2 3">
    <name type="scientific">Gossypium armourianum</name>
    <dbReference type="NCBI Taxonomy" id="34283"/>
    <lineage>
        <taxon>Eukaryota</taxon>
        <taxon>Viridiplantae</taxon>
        <taxon>Streptophyta</taxon>
        <taxon>Embryophyta</taxon>
        <taxon>Tracheophyta</taxon>
        <taxon>Spermatophyta</taxon>
        <taxon>Magnoliopsida</taxon>
        <taxon>eudicotyledons</taxon>
        <taxon>Gunneridae</taxon>
        <taxon>Pentapetalae</taxon>
        <taxon>rosids</taxon>
        <taxon>malvids</taxon>
        <taxon>Malvales</taxon>
        <taxon>Malvaceae</taxon>
        <taxon>Malvoideae</taxon>
        <taxon>Gossypium</taxon>
    </lineage>
</organism>
<comment type="caution">
    <text evidence="2">The sequence shown here is derived from an EMBL/GenBank/DDBJ whole genome shotgun (WGS) entry which is preliminary data.</text>
</comment>
<evidence type="ECO:0000256" key="1">
    <source>
        <dbReference type="SAM" id="SignalP"/>
    </source>
</evidence>
<gene>
    <name evidence="2" type="ORF">Goarm_009673</name>
</gene>
<feature type="chain" id="PRO_5029796032" evidence="1">
    <location>
        <begin position="17"/>
        <end position="37"/>
    </location>
</feature>
<feature type="signal peptide" evidence="1">
    <location>
        <begin position="1"/>
        <end position="16"/>
    </location>
</feature>
<dbReference type="EMBL" id="JABFAE010000009">
    <property type="protein sequence ID" value="MBA0837523.1"/>
    <property type="molecule type" value="Genomic_DNA"/>
</dbReference>